<dbReference type="EMBL" id="AWUE01017658">
    <property type="protein sequence ID" value="OMO85854.1"/>
    <property type="molecule type" value="Genomic_DNA"/>
</dbReference>
<organism evidence="1 2">
    <name type="scientific">Corchorus olitorius</name>
    <dbReference type="NCBI Taxonomy" id="93759"/>
    <lineage>
        <taxon>Eukaryota</taxon>
        <taxon>Viridiplantae</taxon>
        <taxon>Streptophyta</taxon>
        <taxon>Embryophyta</taxon>
        <taxon>Tracheophyta</taxon>
        <taxon>Spermatophyta</taxon>
        <taxon>Magnoliopsida</taxon>
        <taxon>eudicotyledons</taxon>
        <taxon>Gunneridae</taxon>
        <taxon>Pentapetalae</taxon>
        <taxon>rosids</taxon>
        <taxon>malvids</taxon>
        <taxon>Malvales</taxon>
        <taxon>Malvaceae</taxon>
        <taxon>Grewioideae</taxon>
        <taxon>Apeibeae</taxon>
        <taxon>Corchorus</taxon>
    </lineage>
</organism>
<sequence>MWRIGRAVESLWVGKKMRVVLEGERLMESMGVVGREWGARWLGFYEEGRVRVGRDRKRGEIPSREEWGSILLFSESALFPLSSSNCLLVPFCRLLREVNELARLVAGDEN</sequence>
<keyword evidence="2" id="KW-1185">Reference proteome</keyword>
<comment type="caution">
    <text evidence="1">The sequence shown here is derived from an EMBL/GenBank/DDBJ whole genome shotgun (WGS) entry which is preliminary data.</text>
</comment>
<protein>
    <submittedName>
        <fullName evidence="1">Uncharacterized protein</fullName>
    </submittedName>
</protein>
<dbReference type="Proteomes" id="UP000187203">
    <property type="component" value="Unassembled WGS sequence"/>
</dbReference>
<name>A0A1R3ITG0_9ROSI</name>
<gene>
    <name evidence="1" type="ORF">COLO4_21413</name>
</gene>
<accession>A0A1R3ITG0</accession>
<reference evidence="2" key="1">
    <citation type="submission" date="2013-09" db="EMBL/GenBank/DDBJ databases">
        <title>Corchorus olitorius genome sequencing.</title>
        <authorList>
            <person name="Alam M."/>
            <person name="Haque M.S."/>
            <person name="Islam M.S."/>
            <person name="Emdad E.M."/>
            <person name="Islam M.M."/>
            <person name="Ahmed B."/>
            <person name="Halim A."/>
            <person name="Hossen Q.M.M."/>
            <person name="Hossain M.Z."/>
            <person name="Ahmed R."/>
            <person name="Khan M.M."/>
            <person name="Islam R."/>
            <person name="Rashid M.M."/>
            <person name="Khan S.A."/>
            <person name="Rahman M.S."/>
            <person name="Alam M."/>
            <person name="Yahiya A.S."/>
            <person name="Khan M.S."/>
            <person name="Azam M.S."/>
            <person name="Haque T."/>
            <person name="Lashkar M.Z.H."/>
            <person name="Akhand A.I."/>
            <person name="Morshed G."/>
            <person name="Roy S."/>
            <person name="Uddin K.S."/>
            <person name="Rabeya T."/>
            <person name="Hossain A.S."/>
            <person name="Chowdhury A."/>
            <person name="Snigdha A.R."/>
            <person name="Mortoza M.S."/>
            <person name="Matin S.A."/>
            <person name="Hoque S.M.E."/>
            <person name="Islam M.K."/>
            <person name="Roy D.K."/>
            <person name="Haider R."/>
            <person name="Moosa M.M."/>
            <person name="Elias S.M."/>
            <person name="Hasan A.M."/>
            <person name="Jahan S."/>
            <person name="Shafiuddin M."/>
            <person name="Mahmood N."/>
            <person name="Shommy N.S."/>
        </authorList>
    </citation>
    <scope>NUCLEOTIDE SEQUENCE [LARGE SCALE GENOMIC DNA]</scope>
    <source>
        <strain evidence="2">cv. O-4</strain>
    </source>
</reference>
<proteinExistence type="predicted"/>
<evidence type="ECO:0000313" key="1">
    <source>
        <dbReference type="EMBL" id="OMO85854.1"/>
    </source>
</evidence>
<dbReference type="AlphaFoldDB" id="A0A1R3ITG0"/>
<evidence type="ECO:0000313" key="2">
    <source>
        <dbReference type="Proteomes" id="UP000187203"/>
    </source>
</evidence>